<evidence type="ECO:0000313" key="3">
    <source>
        <dbReference type="Proteomes" id="UP000053927"/>
    </source>
</evidence>
<dbReference type="InterPro" id="IPR016024">
    <property type="entry name" value="ARM-type_fold"/>
</dbReference>
<accession>R7RXL5</accession>
<dbReference type="EMBL" id="JH687410">
    <property type="protein sequence ID" value="EIM79117.1"/>
    <property type="molecule type" value="Genomic_DNA"/>
</dbReference>
<dbReference type="Gene3D" id="1.25.10.10">
    <property type="entry name" value="Leucine-rich Repeat Variant"/>
    <property type="match status" value="1"/>
</dbReference>
<evidence type="ECO:0000256" key="1">
    <source>
        <dbReference type="ARBA" id="ARBA00022737"/>
    </source>
</evidence>
<dbReference type="GeneID" id="18806589"/>
<dbReference type="eggNOG" id="KOG2171">
    <property type="taxonomic scope" value="Eukaryota"/>
</dbReference>
<dbReference type="KEGG" id="shs:STEHIDRAFT_69909"/>
<dbReference type="AlphaFoldDB" id="R7RXL5"/>
<evidence type="ECO:0008006" key="4">
    <source>
        <dbReference type="Google" id="ProtNLM"/>
    </source>
</evidence>
<protein>
    <recommendedName>
        <fullName evidence="4">ARM repeat-containing protein</fullName>
    </recommendedName>
</protein>
<dbReference type="RefSeq" id="XP_007311773.1">
    <property type="nucleotide sequence ID" value="XM_007311711.1"/>
</dbReference>
<name>R7RXL5_STEHR</name>
<dbReference type="InterPro" id="IPR000357">
    <property type="entry name" value="HEAT"/>
</dbReference>
<dbReference type="Pfam" id="PF02985">
    <property type="entry name" value="HEAT"/>
    <property type="match status" value="1"/>
</dbReference>
<dbReference type="SUPFAM" id="SSF48371">
    <property type="entry name" value="ARM repeat"/>
    <property type="match status" value="1"/>
</dbReference>
<dbReference type="OrthoDB" id="543373at2759"/>
<dbReference type="InterPro" id="IPR011989">
    <property type="entry name" value="ARM-like"/>
</dbReference>
<feature type="non-terminal residue" evidence="2">
    <location>
        <position position="1"/>
    </location>
</feature>
<evidence type="ECO:0000313" key="2">
    <source>
        <dbReference type="EMBL" id="EIM79117.1"/>
    </source>
</evidence>
<keyword evidence="1" id="KW-0677">Repeat</keyword>
<proteinExistence type="predicted"/>
<sequence length="181" mass="19847">CSLILPLFSDPYPRARYAACQCVYVLFLTLRFSPSGVHQQLFSVLIPTLEAPESRVHAHAAAALINFCEGVERDTLIPYLGPIVERLLKLLIPAGFSPANADANGAGNENGTGVKRYMQEQVITTLAMVADASEDAFAKVNFSLFRFASVVEVVGWSCVVDVVFFSRVGWRCAWLDGSWSK</sequence>
<reference evidence="3" key="1">
    <citation type="journal article" date="2012" name="Science">
        <title>The Paleozoic origin of enzymatic lignin decomposition reconstructed from 31 fungal genomes.</title>
        <authorList>
            <person name="Floudas D."/>
            <person name="Binder M."/>
            <person name="Riley R."/>
            <person name="Barry K."/>
            <person name="Blanchette R.A."/>
            <person name="Henrissat B."/>
            <person name="Martinez A.T."/>
            <person name="Otillar R."/>
            <person name="Spatafora J.W."/>
            <person name="Yadav J.S."/>
            <person name="Aerts A."/>
            <person name="Benoit I."/>
            <person name="Boyd A."/>
            <person name="Carlson A."/>
            <person name="Copeland A."/>
            <person name="Coutinho P.M."/>
            <person name="de Vries R.P."/>
            <person name="Ferreira P."/>
            <person name="Findley K."/>
            <person name="Foster B."/>
            <person name="Gaskell J."/>
            <person name="Glotzer D."/>
            <person name="Gorecki P."/>
            <person name="Heitman J."/>
            <person name="Hesse C."/>
            <person name="Hori C."/>
            <person name="Igarashi K."/>
            <person name="Jurgens J.A."/>
            <person name="Kallen N."/>
            <person name="Kersten P."/>
            <person name="Kohler A."/>
            <person name="Kuees U."/>
            <person name="Kumar T.K.A."/>
            <person name="Kuo A."/>
            <person name="LaButti K."/>
            <person name="Larrondo L.F."/>
            <person name="Lindquist E."/>
            <person name="Ling A."/>
            <person name="Lombard V."/>
            <person name="Lucas S."/>
            <person name="Lundell T."/>
            <person name="Martin R."/>
            <person name="McLaughlin D.J."/>
            <person name="Morgenstern I."/>
            <person name="Morin E."/>
            <person name="Murat C."/>
            <person name="Nagy L.G."/>
            <person name="Nolan M."/>
            <person name="Ohm R.A."/>
            <person name="Patyshakuliyeva A."/>
            <person name="Rokas A."/>
            <person name="Ruiz-Duenas F.J."/>
            <person name="Sabat G."/>
            <person name="Salamov A."/>
            <person name="Samejima M."/>
            <person name="Schmutz J."/>
            <person name="Slot J.C."/>
            <person name="St John F."/>
            <person name="Stenlid J."/>
            <person name="Sun H."/>
            <person name="Sun S."/>
            <person name="Syed K."/>
            <person name="Tsang A."/>
            <person name="Wiebenga A."/>
            <person name="Young D."/>
            <person name="Pisabarro A."/>
            <person name="Eastwood D.C."/>
            <person name="Martin F."/>
            <person name="Cullen D."/>
            <person name="Grigoriev I.V."/>
            <person name="Hibbett D.S."/>
        </authorList>
    </citation>
    <scope>NUCLEOTIDE SEQUENCE [LARGE SCALE GENOMIC DNA]</scope>
    <source>
        <strain evidence="3">FP-91666</strain>
    </source>
</reference>
<organism evidence="2 3">
    <name type="scientific">Stereum hirsutum (strain FP-91666)</name>
    <name type="common">White-rot fungus</name>
    <dbReference type="NCBI Taxonomy" id="721885"/>
    <lineage>
        <taxon>Eukaryota</taxon>
        <taxon>Fungi</taxon>
        <taxon>Dikarya</taxon>
        <taxon>Basidiomycota</taxon>
        <taxon>Agaricomycotina</taxon>
        <taxon>Agaricomycetes</taxon>
        <taxon>Russulales</taxon>
        <taxon>Stereaceae</taxon>
        <taxon>Stereum</taxon>
    </lineage>
</organism>
<keyword evidence="3" id="KW-1185">Reference proteome</keyword>
<gene>
    <name evidence="2" type="ORF">STEHIDRAFT_69909</name>
</gene>
<dbReference type="Proteomes" id="UP000053927">
    <property type="component" value="Unassembled WGS sequence"/>
</dbReference>